<sequence length="84" mass="9050">MSQSTGSSSTRKTPRQRDHKRDGAGLAADGDGLLPVSWYSLSTDLEVEVEFPADELAAGSVHRWPEIEGGDGVPRAAVEVSWRL</sequence>
<dbReference type="Proteomes" id="UP000059680">
    <property type="component" value="Chromosome 8"/>
</dbReference>
<dbReference type="EMBL" id="AP014964">
    <property type="protein sequence ID" value="BAT03717.1"/>
    <property type="molecule type" value="Genomic_DNA"/>
</dbReference>
<accession>A0A0P0XBQ1</accession>
<name>A0A0P0XBQ1_ORYSJ</name>
<gene>
    <name evidence="2" type="ordered locus">Os08g0132951</name>
    <name evidence="2" type="ORF">OSNPB_080132951</name>
</gene>
<reference evidence="2 3" key="3">
    <citation type="journal article" date="2013" name="Rice">
        <title>Improvement of the Oryza sativa Nipponbare reference genome using next generation sequence and optical map data.</title>
        <authorList>
            <person name="Kawahara Y."/>
            <person name="de la Bastide M."/>
            <person name="Hamilton J.P."/>
            <person name="Kanamori H."/>
            <person name="McCombie W.R."/>
            <person name="Ouyang S."/>
            <person name="Schwartz D.C."/>
            <person name="Tanaka T."/>
            <person name="Wu J."/>
            <person name="Zhou S."/>
            <person name="Childs K.L."/>
            <person name="Davidson R.M."/>
            <person name="Lin H."/>
            <person name="Quesada-Ocampo L."/>
            <person name="Vaillancourt B."/>
            <person name="Sakai H."/>
            <person name="Lee S.S."/>
            <person name="Kim J."/>
            <person name="Numa H."/>
            <person name="Itoh T."/>
            <person name="Buell C.R."/>
            <person name="Matsumoto T."/>
        </authorList>
    </citation>
    <scope>NUCLEOTIDE SEQUENCE [LARGE SCALE GENOMIC DNA]</scope>
    <source>
        <strain evidence="3">cv. Nipponbare</strain>
    </source>
</reference>
<reference evidence="2 3" key="2">
    <citation type="journal article" date="2013" name="Plant Cell Physiol.">
        <title>Rice Annotation Project Database (RAP-DB): an integrative and interactive database for rice genomics.</title>
        <authorList>
            <person name="Sakai H."/>
            <person name="Lee S.S."/>
            <person name="Tanaka T."/>
            <person name="Numa H."/>
            <person name="Kim J."/>
            <person name="Kawahara Y."/>
            <person name="Wakimoto H."/>
            <person name="Yang C.C."/>
            <person name="Iwamoto M."/>
            <person name="Abe T."/>
            <person name="Yamada Y."/>
            <person name="Muto A."/>
            <person name="Inokuchi H."/>
            <person name="Ikemura T."/>
            <person name="Matsumoto T."/>
            <person name="Sasaki T."/>
            <person name="Itoh T."/>
        </authorList>
    </citation>
    <scope>NUCLEOTIDE SEQUENCE [LARGE SCALE GENOMIC DNA]</scope>
    <source>
        <strain evidence="3">cv. Nipponbare</strain>
    </source>
</reference>
<evidence type="ECO:0000313" key="3">
    <source>
        <dbReference type="Proteomes" id="UP000059680"/>
    </source>
</evidence>
<protein>
    <submittedName>
        <fullName evidence="2">Os08g0132951 protein</fullName>
    </submittedName>
</protein>
<keyword evidence="3" id="KW-1185">Reference proteome</keyword>
<organism evidence="2 3">
    <name type="scientific">Oryza sativa subsp. japonica</name>
    <name type="common">Rice</name>
    <dbReference type="NCBI Taxonomy" id="39947"/>
    <lineage>
        <taxon>Eukaryota</taxon>
        <taxon>Viridiplantae</taxon>
        <taxon>Streptophyta</taxon>
        <taxon>Embryophyta</taxon>
        <taxon>Tracheophyta</taxon>
        <taxon>Spermatophyta</taxon>
        <taxon>Magnoliopsida</taxon>
        <taxon>Liliopsida</taxon>
        <taxon>Poales</taxon>
        <taxon>Poaceae</taxon>
        <taxon>BOP clade</taxon>
        <taxon>Oryzoideae</taxon>
        <taxon>Oryzeae</taxon>
        <taxon>Oryzinae</taxon>
        <taxon>Oryza</taxon>
        <taxon>Oryza sativa</taxon>
    </lineage>
</organism>
<reference evidence="3" key="1">
    <citation type="journal article" date="2005" name="Nature">
        <title>The map-based sequence of the rice genome.</title>
        <authorList>
            <consortium name="International rice genome sequencing project (IRGSP)"/>
            <person name="Matsumoto T."/>
            <person name="Wu J."/>
            <person name="Kanamori H."/>
            <person name="Katayose Y."/>
            <person name="Fujisawa M."/>
            <person name="Namiki N."/>
            <person name="Mizuno H."/>
            <person name="Yamamoto K."/>
            <person name="Antonio B.A."/>
            <person name="Baba T."/>
            <person name="Sakata K."/>
            <person name="Nagamura Y."/>
            <person name="Aoki H."/>
            <person name="Arikawa K."/>
            <person name="Arita K."/>
            <person name="Bito T."/>
            <person name="Chiden Y."/>
            <person name="Fujitsuka N."/>
            <person name="Fukunaka R."/>
            <person name="Hamada M."/>
            <person name="Harada C."/>
            <person name="Hayashi A."/>
            <person name="Hijishita S."/>
            <person name="Honda M."/>
            <person name="Hosokawa S."/>
            <person name="Ichikawa Y."/>
            <person name="Idonuma A."/>
            <person name="Iijima M."/>
            <person name="Ikeda M."/>
            <person name="Ikeno M."/>
            <person name="Ito K."/>
            <person name="Ito S."/>
            <person name="Ito T."/>
            <person name="Ito Y."/>
            <person name="Ito Y."/>
            <person name="Iwabuchi A."/>
            <person name="Kamiya K."/>
            <person name="Karasawa W."/>
            <person name="Kurita K."/>
            <person name="Katagiri S."/>
            <person name="Kikuta A."/>
            <person name="Kobayashi H."/>
            <person name="Kobayashi N."/>
            <person name="Machita K."/>
            <person name="Maehara T."/>
            <person name="Masukawa M."/>
            <person name="Mizubayashi T."/>
            <person name="Mukai Y."/>
            <person name="Nagasaki H."/>
            <person name="Nagata Y."/>
            <person name="Naito S."/>
            <person name="Nakashima M."/>
            <person name="Nakama Y."/>
            <person name="Nakamichi Y."/>
            <person name="Nakamura M."/>
            <person name="Meguro A."/>
            <person name="Negishi M."/>
            <person name="Ohta I."/>
            <person name="Ohta T."/>
            <person name="Okamoto M."/>
            <person name="Ono N."/>
            <person name="Saji S."/>
            <person name="Sakaguchi M."/>
            <person name="Sakai K."/>
            <person name="Shibata M."/>
            <person name="Shimokawa T."/>
            <person name="Song J."/>
            <person name="Takazaki Y."/>
            <person name="Terasawa K."/>
            <person name="Tsugane M."/>
            <person name="Tsuji K."/>
            <person name="Ueda S."/>
            <person name="Waki K."/>
            <person name="Yamagata H."/>
            <person name="Yamamoto M."/>
            <person name="Yamamoto S."/>
            <person name="Yamane H."/>
            <person name="Yoshiki S."/>
            <person name="Yoshihara R."/>
            <person name="Yukawa K."/>
            <person name="Zhong H."/>
            <person name="Yano M."/>
            <person name="Yuan Q."/>
            <person name="Ouyang S."/>
            <person name="Liu J."/>
            <person name="Jones K.M."/>
            <person name="Gansberger K."/>
            <person name="Moffat K."/>
            <person name="Hill J."/>
            <person name="Bera J."/>
            <person name="Fadrosh D."/>
            <person name="Jin S."/>
            <person name="Johri S."/>
            <person name="Kim M."/>
            <person name="Overton L."/>
            <person name="Reardon M."/>
            <person name="Tsitrin T."/>
            <person name="Vuong H."/>
            <person name="Weaver B."/>
            <person name="Ciecko A."/>
            <person name="Tallon L."/>
            <person name="Jackson J."/>
            <person name="Pai G."/>
            <person name="Aken S.V."/>
            <person name="Utterback T."/>
            <person name="Reidmuller S."/>
            <person name="Feldblyum T."/>
            <person name="Hsiao J."/>
            <person name="Zismann V."/>
            <person name="Iobst S."/>
            <person name="de Vazeille A.R."/>
            <person name="Buell C.R."/>
            <person name="Ying K."/>
            <person name="Li Y."/>
            <person name="Lu T."/>
            <person name="Huang Y."/>
            <person name="Zhao Q."/>
            <person name="Feng Q."/>
            <person name="Zhang L."/>
            <person name="Zhu J."/>
            <person name="Weng Q."/>
            <person name="Mu J."/>
            <person name="Lu Y."/>
            <person name="Fan D."/>
            <person name="Liu Y."/>
            <person name="Guan J."/>
            <person name="Zhang Y."/>
            <person name="Yu S."/>
            <person name="Liu X."/>
            <person name="Zhang Y."/>
            <person name="Hong G."/>
            <person name="Han B."/>
            <person name="Choisne N."/>
            <person name="Demange N."/>
            <person name="Orjeda G."/>
            <person name="Samain S."/>
            <person name="Cattolico L."/>
            <person name="Pelletier E."/>
            <person name="Couloux A."/>
            <person name="Segurens B."/>
            <person name="Wincker P."/>
            <person name="D'Hont A."/>
            <person name="Scarpelli C."/>
            <person name="Weissenbach J."/>
            <person name="Salanoubat M."/>
            <person name="Quetier F."/>
            <person name="Yu Y."/>
            <person name="Kim H.R."/>
            <person name="Rambo T."/>
            <person name="Currie J."/>
            <person name="Collura K."/>
            <person name="Luo M."/>
            <person name="Yang T."/>
            <person name="Ammiraju J.S.S."/>
            <person name="Engler F."/>
            <person name="Soderlund C."/>
            <person name="Wing R.A."/>
            <person name="Palmer L.E."/>
            <person name="de la Bastide M."/>
            <person name="Spiegel L."/>
            <person name="Nascimento L."/>
            <person name="Zutavern T."/>
            <person name="O'Shaughnessy A."/>
            <person name="Dike S."/>
            <person name="Dedhia N."/>
            <person name="Preston R."/>
            <person name="Balija V."/>
            <person name="McCombie W.R."/>
            <person name="Chow T."/>
            <person name="Chen H."/>
            <person name="Chung M."/>
            <person name="Chen C."/>
            <person name="Shaw J."/>
            <person name="Wu H."/>
            <person name="Hsiao K."/>
            <person name="Chao Y."/>
            <person name="Chu M."/>
            <person name="Cheng C."/>
            <person name="Hour A."/>
            <person name="Lee P."/>
            <person name="Lin S."/>
            <person name="Lin Y."/>
            <person name="Liou J."/>
            <person name="Liu S."/>
            <person name="Hsing Y."/>
            <person name="Raghuvanshi S."/>
            <person name="Mohanty A."/>
            <person name="Bharti A.K."/>
            <person name="Gaur A."/>
            <person name="Gupta V."/>
            <person name="Kumar D."/>
            <person name="Ravi V."/>
            <person name="Vij S."/>
            <person name="Kapur A."/>
            <person name="Khurana P."/>
            <person name="Khurana P."/>
            <person name="Khurana J.P."/>
            <person name="Tyagi A.K."/>
            <person name="Gaikwad K."/>
            <person name="Singh A."/>
            <person name="Dalal V."/>
            <person name="Srivastava S."/>
            <person name="Dixit A."/>
            <person name="Pal A.K."/>
            <person name="Ghazi I.A."/>
            <person name="Yadav M."/>
            <person name="Pandit A."/>
            <person name="Bhargava A."/>
            <person name="Sureshbabu K."/>
            <person name="Batra K."/>
            <person name="Sharma T.R."/>
            <person name="Mohapatra T."/>
            <person name="Singh N.K."/>
            <person name="Messing J."/>
            <person name="Nelson A.B."/>
            <person name="Fuks G."/>
            <person name="Kavchok S."/>
            <person name="Keizer G."/>
            <person name="Linton E."/>
            <person name="Llaca V."/>
            <person name="Song R."/>
            <person name="Tanyolac B."/>
            <person name="Young S."/>
            <person name="Ho-Il K."/>
            <person name="Hahn J.H."/>
            <person name="Sangsakoo G."/>
            <person name="Vanavichit A."/>
            <person name="de Mattos Luiz.A.T."/>
            <person name="Zimmer P.D."/>
            <person name="Malone G."/>
            <person name="Dellagostin O."/>
            <person name="de Oliveira A.C."/>
            <person name="Bevan M."/>
            <person name="Bancroft I."/>
            <person name="Minx P."/>
            <person name="Cordum H."/>
            <person name="Wilson R."/>
            <person name="Cheng Z."/>
            <person name="Jin W."/>
            <person name="Jiang J."/>
            <person name="Leong S.A."/>
            <person name="Iwama H."/>
            <person name="Gojobori T."/>
            <person name="Itoh T."/>
            <person name="Niimura Y."/>
            <person name="Fujii Y."/>
            <person name="Habara T."/>
            <person name="Sakai H."/>
            <person name="Sato Y."/>
            <person name="Wilson G."/>
            <person name="Kumar K."/>
            <person name="McCouch S."/>
            <person name="Juretic N."/>
            <person name="Hoen D."/>
            <person name="Wright S."/>
            <person name="Bruskiewich R."/>
            <person name="Bureau T."/>
            <person name="Miyao A."/>
            <person name="Hirochika H."/>
            <person name="Nishikawa T."/>
            <person name="Kadowaki K."/>
            <person name="Sugiura M."/>
            <person name="Burr B."/>
            <person name="Sasaki T."/>
        </authorList>
    </citation>
    <scope>NUCLEOTIDE SEQUENCE [LARGE SCALE GENOMIC DNA]</scope>
    <source>
        <strain evidence="3">cv. Nipponbare</strain>
    </source>
</reference>
<proteinExistence type="predicted"/>
<feature type="compositionally biased region" description="Low complexity" evidence="1">
    <location>
        <begin position="24"/>
        <end position="34"/>
    </location>
</feature>
<dbReference type="PaxDb" id="39947-A0A0P0XBQ1"/>
<feature type="compositionally biased region" description="Polar residues" evidence="1">
    <location>
        <begin position="1"/>
        <end position="11"/>
    </location>
</feature>
<dbReference type="InParanoid" id="A0A0P0XBQ1"/>
<evidence type="ECO:0000313" key="2">
    <source>
        <dbReference type="EMBL" id="BAT03717.1"/>
    </source>
</evidence>
<evidence type="ECO:0000256" key="1">
    <source>
        <dbReference type="SAM" id="MobiDB-lite"/>
    </source>
</evidence>
<dbReference type="AlphaFoldDB" id="A0A0P0XBQ1"/>
<feature type="region of interest" description="Disordered" evidence="1">
    <location>
        <begin position="1"/>
        <end position="34"/>
    </location>
</feature>